<proteinExistence type="predicted"/>
<evidence type="ECO:0000259" key="1">
    <source>
        <dbReference type="Pfam" id="PF00931"/>
    </source>
</evidence>
<evidence type="ECO:0000313" key="3">
    <source>
        <dbReference type="Proteomes" id="UP000000560"/>
    </source>
</evidence>
<organism evidence="2 3">
    <name type="scientific">Emericella nidulans (strain FGSC A4 / ATCC 38163 / CBS 112.46 / NRRL 194 / M139)</name>
    <name type="common">Aspergillus nidulans</name>
    <dbReference type="NCBI Taxonomy" id="227321"/>
    <lineage>
        <taxon>Eukaryota</taxon>
        <taxon>Fungi</taxon>
        <taxon>Dikarya</taxon>
        <taxon>Ascomycota</taxon>
        <taxon>Pezizomycotina</taxon>
        <taxon>Eurotiomycetes</taxon>
        <taxon>Eurotiomycetidae</taxon>
        <taxon>Eurotiales</taxon>
        <taxon>Aspergillaceae</taxon>
        <taxon>Aspergillus</taxon>
        <taxon>Aspergillus subgen. Nidulantes</taxon>
    </lineage>
</organism>
<dbReference type="GeneID" id="2870427"/>
<protein>
    <recommendedName>
        <fullName evidence="1">NB-ARC domain-containing protein</fullName>
    </recommendedName>
</protein>
<evidence type="ECO:0000313" key="2">
    <source>
        <dbReference type="EMBL" id="CBF71817.1"/>
    </source>
</evidence>
<keyword evidence="3" id="KW-1185">Reference proteome</keyword>
<dbReference type="KEGG" id="ani:ANIA_06955"/>
<dbReference type="eggNOG" id="KOG1840">
    <property type="taxonomic scope" value="Eukaryota"/>
</dbReference>
<accession>C8V389</accession>
<dbReference type="Gene3D" id="3.40.50.1580">
    <property type="entry name" value="Nucleoside phosphorylase domain"/>
    <property type="match status" value="2"/>
</dbReference>
<dbReference type="Pfam" id="PF00931">
    <property type="entry name" value="NB-ARC"/>
    <property type="match status" value="1"/>
</dbReference>
<dbReference type="OrthoDB" id="5986190at2759"/>
<sequence>MAPLTPEDYKIAWICALPLEAAAARAMLDKIHHPPQPITDQNAYEFGELNGHYIVIAHLPDGVYGTISATAIVSRMRLTFTRLQFGLMVEIGGGVPSKNNDICLGMWCNSRLRVMIQIFYSVPRTAMPTWRLIARRVTESSDKGCKKARFIGPSARDTLLRDGDGRHYGRTSDSCERGICDYCDSHKQKQWQGYASLTAAAFAKLLLSMVPVYPAAVNFVKGTRERHWMVPLARNPRFVSRQEEIMELGKMIAMQDGPRRIALTGLGGVGKTQAALELAYRIRDKDKELSVFWLPCTSHAMVEQSFLKMRQMVGLSNVKPAEIKEQIKSYFSSEHGGKWLLIFDNADDTEMWLGPNDTAPGFEQFLPQSENGHILFTTRNRELAVDLTFSNNISIPDEDQETAQSIPESLLLRKHLVEDHGMMVALLEKLAYLPLAIAQASACINKKCISLPAYFKILQEEEQVAVELLSEDFRDPGRYKDIESSVITTWWISFKQIQHQAPLAADYLSFMACISPRNIPQSLLPS</sequence>
<dbReference type="PANTHER" id="PTHR46082:SF11">
    <property type="entry name" value="AAA+ ATPASE DOMAIN-CONTAINING PROTEIN-RELATED"/>
    <property type="match status" value="1"/>
</dbReference>
<dbReference type="RefSeq" id="XP_664559.1">
    <property type="nucleotide sequence ID" value="XM_659467.1"/>
</dbReference>
<dbReference type="STRING" id="227321.Q5AXM5"/>
<reference evidence="3" key="1">
    <citation type="journal article" date="2005" name="Nature">
        <title>Sequencing of Aspergillus nidulans and comparative analysis with A. fumigatus and A. oryzae.</title>
        <authorList>
            <person name="Galagan J.E."/>
            <person name="Calvo S.E."/>
            <person name="Cuomo C."/>
            <person name="Ma L.J."/>
            <person name="Wortman J.R."/>
            <person name="Batzoglou S."/>
            <person name="Lee S.I."/>
            <person name="Basturkmen M."/>
            <person name="Spevak C.C."/>
            <person name="Clutterbuck J."/>
            <person name="Kapitonov V."/>
            <person name="Jurka J."/>
            <person name="Scazzocchio C."/>
            <person name="Farman M."/>
            <person name="Butler J."/>
            <person name="Purcell S."/>
            <person name="Harris S."/>
            <person name="Braus G.H."/>
            <person name="Draht O."/>
            <person name="Busch S."/>
            <person name="D'Enfert C."/>
            <person name="Bouchier C."/>
            <person name="Goldman G.H."/>
            <person name="Bell-Pedersen D."/>
            <person name="Griffiths-Jones S."/>
            <person name="Doonan J.H."/>
            <person name="Yu J."/>
            <person name="Vienken K."/>
            <person name="Pain A."/>
            <person name="Freitag M."/>
            <person name="Selker E.U."/>
            <person name="Archer D.B."/>
            <person name="Penalva M.A."/>
            <person name="Oakley B.R."/>
            <person name="Momany M."/>
            <person name="Tanaka T."/>
            <person name="Kumagai T."/>
            <person name="Asai K."/>
            <person name="Machida M."/>
            <person name="Nierman W.C."/>
            <person name="Denning D.W."/>
            <person name="Caddick M."/>
            <person name="Hynes M."/>
            <person name="Paoletti M."/>
            <person name="Fischer R."/>
            <person name="Miller B."/>
            <person name="Dyer P."/>
            <person name="Sachs M.S."/>
            <person name="Osmani S.A."/>
            <person name="Birren B.W."/>
        </authorList>
    </citation>
    <scope>NUCLEOTIDE SEQUENCE [LARGE SCALE GENOMIC DNA]</scope>
    <source>
        <strain evidence="3">FGSC A4 / ATCC 38163 / CBS 112.46 / NRRL 194 / M139</strain>
    </source>
</reference>
<dbReference type="Proteomes" id="UP000000560">
    <property type="component" value="Chromosome I"/>
</dbReference>
<dbReference type="HOGENOM" id="CLU_517804_0_0_1"/>
<dbReference type="InParanoid" id="Q5AXM5"/>
<dbReference type="OMA" id="TERMEWH"/>
<dbReference type="PANTHER" id="PTHR46082">
    <property type="entry name" value="ATP/GTP-BINDING PROTEIN-RELATED"/>
    <property type="match status" value="1"/>
</dbReference>
<gene>
    <name evidence="2" type="ORF">ANIA_06955</name>
</gene>
<dbReference type="VEuPathDB" id="FungiDB:AN6955"/>
<dbReference type="Gene3D" id="3.40.50.300">
    <property type="entry name" value="P-loop containing nucleotide triphosphate hydrolases"/>
    <property type="match status" value="1"/>
</dbReference>
<dbReference type="InterPro" id="IPR027417">
    <property type="entry name" value="P-loop_NTPase"/>
</dbReference>
<dbReference type="GO" id="GO:0009116">
    <property type="term" value="P:nucleoside metabolic process"/>
    <property type="evidence" value="ECO:0007669"/>
    <property type="project" value="InterPro"/>
</dbReference>
<dbReference type="InterPro" id="IPR002182">
    <property type="entry name" value="NB-ARC"/>
</dbReference>
<dbReference type="GO" id="GO:0003824">
    <property type="term" value="F:catalytic activity"/>
    <property type="evidence" value="ECO:0007669"/>
    <property type="project" value="InterPro"/>
</dbReference>
<accession>Q5AXM5</accession>
<dbReference type="AlphaFoldDB" id="Q5AXM5"/>
<dbReference type="EMBL" id="BN001301">
    <property type="protein sequence ID" value="CBF71817.1"/>
    <property type="molecule type" value="Genomic_DNA"/>
</dbReference>
<dbReference type="SUPFAM" id="SSF52540">
    <property type="entry name" value="P-loop containing nucleoside triphosphate hydrolases"/>
    <property type="match status" value="1"/>
</dbReference>
<dbReference type="SUPFAM" id="SSF53167">
    <property type="entry name" value="Purine and uridine phosphorylases"/>
    <property type="match status" value="1"/>
</dbReference>
<feature type="domain" description="NB-ARC" evidence="1">
    <location>
        <begin position="248"/>
        <end position="384"/>
    </location>
</feature>
<dbReference type="InterPro" id="IPR053137">
    <property type="entry name" value="NLR-like"/>
</dbReference>
<reference evidence="3" key="2">
    <citation type="journal article" date="2009" name="Fungal Genet. Biol.">
        <title>The 2008 update of the Aspergillus nidulans genome annotation: a community effort.</title>
        <authorList>
            <person name="Wortman J.R."/>
            <person name="Gilsenan J.M."/>
            <person name="Joardar V."/>
            <person name="Deegan J."/>
            <person name="Clutterbuck J."/>
            <person name="Andersen M.R."/>
            <person name="Archer D."/>
            <person name="Bencina M."/>
            <person name="Braus G."/>
            <person name="Coutinho P."/>
            <person name="von Dohren H."/>
            <person name="Doonan J."/>
            <person name="Driessen A.J."/>
            <person name="Durek P."/>
            <person name="Espeso E."/>
            <person name="Fekete E."/>
            <person name="Flipphi M."/>
            <person name="Estrada C.G."/>
            <person name="Geysens S."/>
            <person name="Goldman G."/>
            <person name="de Groot P.W."/>
            <person name="Hansen K."/>
            <person name="Harris S.D."/>
            <person name="Heinekamp T."/>
            <person name="Helmstaedt K."/>
            <person name="Henrissat B."/>
            <person name="Hofmann G."/>
            <person name="Homan T."/>
            <person name="Horio T."/>
            <person name="Horiuchi H."/>
            <person name="James S."/>
            <person name="Jones M."/>
            <person name="Karaffa L."/>
            <person name="Karanyi Z."/>
            <person name="Kato M."/>
            <person name="Keller N."/>
            <person name="Kelly D.E."/>
            <person name="Kiel J.A."/>
            <person name="Kim J.M."/>
            <person name="van der Klei I.J."/>
            <person name="Klis F.M."/>
            <person name="Kovalchuk A."/>
            <person name="Krasevec N."/>
            <person name="Kubicek C.P."/>
            <person name="Liu B."/>
            <person name="Maccabe A."/>
            <person name="Meyer V."/>
            <person name="Mirabito P."/>
            <person name="Miskei M."/>
            <person name="Mos M."/>
            <person name="Mullins J."/>
            <person name="Nelson D.R."/>
            <person name="Nielsen J."/>
            <person name="Oakley B.R."/>
            <person name="Osmani S.A."/>
            <person name="Pakula T."/>
            <person name="Paszewski A."/>
            <person name="Paulsen I."/>
            <person name="Pilsyk S."/>
            <person name="Pocsi I."/>
            <person name="Punt P.J."/>
            <person name="Ram A.F."/>
            <person name="Ren Q."/>
            <person name="Robellet X."/>
            <person name="Robson G."/>
            <person name="Seiboth B."/>
            <person name="van Solingen P."/>
            <person name="Specht T."/>
            <person name="Sun J."/>
            <person name="Taheri-Talesh N."/>
            <person name="Takeshita N."/>
            <person name="Ussery D."/>
            <person name="vanKuyk P.A."/>
            <person name="Visser H."/>
            <person name="van de Vondervoort P.J."/>
            <person name="de Vries R.P."/>
            <person name="Walton J."/>
            <person name="Xiang X."/>
            <person name="Xiong Y."/>
            <person name="Zeng A.P."/>
            <person name="Brandt B.W."/>
            <person name="Cornell M.J."/>
            <person name="van den Hondel C.A."/>
            <person name="Visser J."/>
            <person name="Oliver S.G."/>
            <person name="Turner G."/>
        </authorList>
    </citation>
    <scope>GENOME REANNOTATION</scope>
    <source>
        <strain evidence="3">FGSC A4 / ATCC 38163 / CBS 112.46 / NRRL 194 / M139</strain>
    </source>
</reference>
<dbReference type="InterPro" id="IPR035994">
    <property type="entry name" value="Nucleoside_phosphorylase_sf"/>
</dbReference>
<name>Q5AXM5_EMENI</name>